<dbReference type="RefSeq" id="WP_199397186.1">
    <property type="nucleotide sequence ID" value="NZ_JAEMHK010000024.1"/>
</dbReference>
<evidence type="ECO:0000313" key="1">
    <source>
        <dbReference type="EMBL" id="MBJ6802716.1"/>
    </source>
</evidence>
<organism evidence="1 2">
    <name type="scientific">Geomonas propionica</name>
    <dbReference type="NCBI Taxonomy" id="2798582"/>
    <lineage>
        <taxon>Bacteria</taxon>
        <taxon>Pseudomonadati</taxon>
        <taxon>Thermodesulfobacteriota</taxon>
        <taxon>Desulfuromonadia</taxon>
        <taxon>Geobacterales</taxon>
        <taxon>Geobacteraceae</taxon>
        <taxon>Geomonas</taxon>
    </lineage>
</organism>
<evidence type="ECO:0008006" key="3">
    <source>
        <dbReference type="Google" id="ProtNLM"/>
    </source>
</evidence>
<name>A0ABS0YXS3_9BACT</name>
<reference evidence="1 2" key="1">
    <citation type="submission" date="2020-12" db="EMBL/GenBank/DDBJ databases">
        <title>Geomonas sp. Red259, isolated from paddy soil.</title>
        <authorList>
            <person name="Xu Z."/>
            <person name="Zhang Z."/>
            <person name="Masuda Y."/>
            <person name="Itoh H."/>
            <person name="Senoo K."/>
        </authorList>
    </citation>
    <scope>NUCLEOTIDE SEQUENCE [LARGE SCALE GENOMIC DNA]</scope>
    <source>
        <strain evidence="1 2">Red259</strain>
    </source>
</reference>
<gene>
    <name evidence="1" type="ORF">JFN90_21510</name>
</gene>
<evidence type="ECO:0000313" key="2">
    <source>
        <dbReference type="Proteomes" id="UP000641025"/>
    </source>
</evidence>
<comment type="caution">
    <text evidence="1">The sequence shown here is derived from an EMBL/GenBank/DDBJ whole genome shotgun (WGS) entry which is preliminary data.</text>
</comment>
<keyword evidence="2" id="KW-1185">Reference proteome</keyword>
<dbReference type="Proteomes" id="UP000641025">
    <property type="component" value="Unassembled WGS sequence"/>
</dbReference>
<protein>
    <recommendedName>
        <fullName evidence="3">Methionyl-tRNA formyltransferase</fullName>
    </recommendedName>
</protein>
<proteinExistence type="predicted"/>
<sequence length="75" mass="8672">MAIVTKITRQSLERESKHTVVDCTYDVIEVEGKRYLQLDTYGSAQREINGKKSQSIRLSPEAIEQLKKIFMQNNL</sequence>
<accession>A0ABS0YXS3</accession>
<dbReference type="EMBL" id="JAEMHK010000024">
    <property type="protein sequence ID" value="MBJ6802716.1"/>
    <property type="molecule type" value="Genomic_DNA"/>
</dbReference>